<dbReference type="EMBL" id="GDQN01008290">
    <property type="protein sequence ID" value="JAT82764.1"/>
    <property type="molecule type" value="Transcribed_RNA"/>
</dbReference>
<feature type="non-terminal residue" evidence="1">
    <location>
        <position position="1"/>
    </location>
</feature>
<accession>A0A1E1W735</accession>
<reference evidence="1" key="1">
    <citation type="submission" date="2015-09" db="EMBL/GenBank/DDBJ databases">
        <title>De novo assembly of Pectinophora gossypiella (Pink Bollworm) gut transcriptome.</title>
        <authorList>
            <person name="Tassone E.E."/>
        </authorList>
    </citation>
    <scope>NUCLEOTIDE SEQUENCE</scope>
</reference>
<sequence>GYPVIENHHQEETVDKQPGCWAKFKSLFEDRGFDLEYEYTNRRSVDILESQADIEGYRRIDDRKVSVDKTNKPITNSVNPESLDGELSGVINFYEQFATLGDDTKDDDLWRKSSIARHRVSMRPSIYLTNIAEETSSIGEEEIEVNRSPPPAHIPSALLYAPVEPLELL</sequence>
<dbReference type="OrthoDB" id="189220at2759"/>
<gene>
    <name evidence="1" type="ORF">g.5730</name>
</gene>
<name>A0A1E1W735_PECGO</name>
<protein>
    <submittedName>
        <fullName evidence="1">Uncharacterized protein</fullName>
    </submittedName>
</protein>
<dbReference type="AlphaFoldDB" id="A0A1E1W735"/>
<organism evidence="1">
    <name type="scientific">Pectinophora gossypiella</name>
    <name type="common">Cotton pink bollworm</name>
    <name type="synonym">Depressaria gossypiella</name>
    <dbReference type="NCBI Taxonomy" id="13191"/>
    <lineage>
        <taxon>Eukaryota</taxon>
        <taxon>Metazoa</taxon>
        <taxon>Ecdysozoa</taxon>
        <taxon>Arthropoda</taxon>
        <taxon>Hexapoda</taxon>
        <taxon>Insecta</taxon>
        <taxon>Pterygota</taxon>
        <taxon>Neoptera</taxon>
        <taxon>Endopterygota</taxon>
        <taxon>Lepidoptera</taxon>
        <taxon>Glossata</taxon>
        <taxon>Ditrysia</taxon>
        <taxon>Gelechioidea</taxon>
        <taxon>Gelechiidae</taxon>
        <taxon>Apatetrinae</taxon>
        <taxon>Pectinophora</taxon>
    </lineage>
</organism>
<proteinExistence type="predicted"/>
<evidence type="ECO:0000313" key="1">
    <source>
        <dbReference type="EMBL" id="JAT82764.1"/>
    </source>
</evidence>
<feature type="non-terminal residue" evidence="1">
    <location>
        <position position="169"/>
    </location>
</feature>